<dbReference type="EC" id="3.6.4.12" evidence="3"/>
<dbReference type="PANTHER" id="PTHR30595:SF6">
    <property type="entry name" value="SCHLAFEN ALBA-2 DOMAIN-CONTAINING PROTEIN"/>
    <property type="match status" value="1"/>
</dbReference>
<dbReference type="PANTHER" id="PTHR30595">
    <property type="entry name" value="GLPR-RELATED TRANSCRIPTIONAL REPRESSOR"/>
    <property type="match status" value="1"/>
</dbReference>
<dbReference type="EMBL" id="JACHMC010000001">
    <property type="protein sequence ID" value="MBB4883842.1"/>
    <property type="molecule type" value="Genomic_DNA"/>
</dbReference>
<keyword evidence="3" id="KW-0378">Hydrolase</keyword>
<feature type="region of interest" description="Disordered" evidence="1">
    <location>
        <begin position="414"/>
        <end position="457"/>
    </location>
</feature>
<evidence type="ECO:0000259" key="2">
    <source>
        <dbReference type="Pfam" id="PF04326"/>
    </source>
</evidence>
<feature type="compositionally biased region" description="Basic and acidic residues" evidence="1">
    <location>
        <begin position="414"/>
        <end position="425"/>
    </location>
</feature>
<reference evidence="3 4" key="1">
    <citation type="submission" date="2020-08" db="EMBL/GenBank/DDBJ databases">
        <title>Sequencing the genomes of 1000 actinobacteria strains.</title>
        <authorList>
            <person name="Klenk H.-P."/>
        </authorList>
    </citation>
    <scope>NUCLEOTIDE SEQUENCE [LARGE SCALE GENOMIC DNA]</scope>
    <source>
        <strain evidence="3 4">DSM 19079</strain>
    </source>
</reference>
<dbReference type="GO" id="GO:0016787">
    <property type="term" value="F:hydrolase activity"/>
    <property type="evidence" value="ECO:0007669"/>
    <property type="project" value="UniProtKB-KW"/>
</dbReference>
<dbReference type="InterPro" id="IPR038461">
    <property type="entry name" value="Schlafen_AlbA_2_dom_sf"/>
</dbReference>
<dbReference type="AlphaFoldDB" id="A0A4Y8WXL1"/>
<gene>
    <name evidence="3" type="ORF">BJ976_002193</name>
</gene>
<dbReference type="InterPro" id="IPR038475">
    <property type="entry name" value="RecG_C_sf"/>
</dbReference>
<dbReference type="RefSeq" id="WP_135030628.1">
    <property type="nucleotide sequence ID" value="NZ_BMLA01000007.1"/>
</dbReference>
<evidence type="ECO:0000256" key="1">
    <source>
        <dbReference type="SAM" id="MobiDB-lite"/>
    </source>
</evidence>
<proteinExistence type="predicted"/>
<evidence type="ECO:0000313" key="3">
    <source>
        <dbReference type="EMBL" id="MBB4883842.1"/>
    </source>
</evidence>
<dbReference type="OrthoDB" id="9805115at2"/>
<keyword evidence="3" id="KW-0067">ATP-binding</keyword>
<comment type="caution">
    <text evidence="3">The sequence shown here is derived from an EMBL/GenBank/DDBJ whole genome shotgun (WGS) entry which is preliminary data.</text>
</comment>
<dbReference type="Pfam" id="PF04326">
    <property type="entry name" value="SLFN_AlbA_2"/>
    <property type="match status" value="1"/>
</dbReference>
<keyword evidence="3" id="KW-0347">Helicase</keyword>
<dbReference type="InterPro" id="IPR007421">
    <property type="entry name" value="Schlafen_AlbA_2_dom"/>
</dbReference>
<dbReference type="Pfam" id="PF13749">
    <property type="entry name" value="HATPase_c_4"/>
    <property type="match status" value="1"/>
</dbReference>
<keyword evidence="3" id="KW-0547">Nucleotide-binding</keyword>
<feature type="compositionally biased region" description="Low complexity" evidence="1">
    <location>
        <begin position="445"/>
        <end position="455"/>
    </location>
</feature>
<dbReference type="Proteomes" id="UP000560081">
    <property type="component" value="Unassembled WGS sequence"/>
</dbReference>
<dbReference type="Gene3D" id="3.30.565.60">
    <property type="match status" value="1"/>
</dbReference>
<accession>A0A4Y8WXL1</accession>
<feature type="domain" description="Schlafen AlbA-2" evidence="2">
    <location>
        <begin position="22"/>
        <end position="136"/>
    </location>
</feature>
<keyword evidence="4" id="KW-1185">Reference proteome</keyword>
<organism evidence="3 4">
    <name type="scientific">Micrococcus flavus</name>
    <dbReference type="NCBI Taxonomy" id="384602"/>
    <lineage>
        <taxon>Bacteria</taxon>
        <taxon>Bacillati</taxon>
        <taxon>Actinomycetota</taxon>
        <taxon>Actinomycetes</taxon>
        <taxon>Micrococcales</taxon>
        <taxon>Micrococcaceae</taxon>
        <taxon>Micrococcus</taxon>
    </lineage>
</organism>
<protein>
    <submittedName>
        <fullName evidence="3">ATP-dependent DNA helicase RecG</fullName>
        <ecNumber evidence="3">3.6.4.12</ecNumber>
    </submittedName>
</protein>
<dbReference type="GO" id="GO:0003678">
    <property type="term" value="F:DNA helicase activity"/>
    <property type="evidence" value="ECO:0007669"/>
    <property type="project" value="UniProtKB-EC"/>
</dbReference>
<sequence>MNWSSDDLTATLEALRARRGDTTSVEVKRATGGVSSMPETLCAFANMPAGGTVVCGVDEAHGEFRVVGVPDVATLEAGLVAQAREAVTPSPTVLPQVFRLEGKDVLVVHVVPLRLTDRPATVRGQAYLRQSDGDYVMHAHELRMLEVAKLHSDERVDYDVKPVTGMSEEDLVPDLVADYVAAVRERDRRLRDRTHHEILRQTNVLTAIGEPTLAGLYALGDYPQGRYPGLTVTAAVQVRGGEGQARSRNLTDFTGPVPVLLDEVMAWVRQNVGTEHVYRPDGQLERRPELPLAAVRELLGNALVHRDLGPDTLGAGKAIQVRLTDRALFIQSPGGLRGVSLTQLESDEHAQAAVNQRLYQIAKKLTTPDGASVIEGEGGGIHEVFRSARHWGLDRPQLIDTGVQFKALLWRPRPEGARPSRREPAVEVATTSPAEVTPGAKAGTPSSAVPPSSAPTRHEGRVLGALAAGEAVGIRDLEEATMLTARQIRYALRQPLLDGLVEMTGGQGHKDTRYRLVSARGAGD</sequence>
<dbReference type="Gene3D" id="3.30.950.30">
    <property type="entry name" value="Schlafen, AAA domain"/>
    <property type="match status" value="1"/>
</dbReference>
<evidence type="ECO:0000313" key="4">
    <source>
        <dbReference type="Proteomes" id="UP000560081"/>
    </source>
</evidence>
<name>A0A4Y8WXL1_9MICC</name>